<sequence>MYMPGTRLAGYYYYYYYLPPPSCFFSGPPLPHGVLLLGYDFCSRFGTAAATLLPCVARLVEFCTTLLHSALLRHFTVPGVQSRIERSRVCFYFHLKLSTNCFPHRLLPLFLLVAPLELTRPRSLPSSFVQVDIDFWVVCALDGVVGRLEEGFFLVSALLRALLVNHCDRTAYCAMCSLTCPLALISPS</sequence>
<accession>A0A8D8NIU9</accession>
<dbReference type="PROSITE" id="PS00639">
    <property type="entry name" value="THIOL_PROTEASE_HIS"/>
    <property type="match status" value="1"/>
</dbReference>
<protein>
    <submittedName>
        <fullName evidence="1">(northern house mosquito) hypothetical protein</fullName>
    </submittedName>
</protein>
<evidence type="ECO:0000313" key="1">
    <source>
        <dbReference type="EMBL" id="CAG6566408.1"/>
    </source>
</evidence>
<dbReference type="EMBL" id="HBUE01170600">
    <property type="protein sequence ID" value="CAG6514919.1"/>
    <property type="molecule type" value="Transcribed_RNA"/>
</dbReference>
<proteinExistence type="predicted"/>
<reference evidence="1" key="1">
    <citation type="submission" date="2021-05" db="EMBL/GenBank/DDBJ databases">
        <authorList>
            <person name="Alioto T."/>
            <person name="Alioto T."/>
            <person name="Gomez Garrido J."/>
        </authorList>
    </citation>
    <scope>NUCLEOTIDE SEQUENCE</scope>
</reference>
<organism evidence="1">
    <name type="scientific">Culex pipiens</name>
    <name type="common">House mosquito</name>
    <dbReference type="NCBI Taxonomy" id="7175"/>
    <lineage>
        <taxon>Eukaryota</taxon>
        <taxon>Metazoa</taxon>
        <taxon>Ecdysozoa</taxon>
        <taxon>Arthropoda</taxon>
        <taxon>Hexapoda</taxon>
        <taxon>Insecta</taxon>
        <taxon>Pterygota</taxon>
        <taxon>Neoptera</taxon>
        <taxon>Endopterygota</taxon>
        <taxon>Diptera</taxon>
        <taxon>Nematocera</taxon>
        <taxon>Culicoidea</taxon>
        <taxon>Culicidae</taxon>
        <taxon>Culicinae</taxon>
        <taxon>Culicini</taxon>
        <taxon>Culex</taxon>
        <taxon>Culex</taxon>
    </lineage>
</organism>
<dbReference type="InterPro" id="IPR025660">
    <property type="entry name" value="Pept_his_AS"/>
</dbReference>
<name>A0A8D8NIU9_CULPI</name>
<dbReference type="AlphaFoldDB" id="A0A8D8NIU9"/>
<dbReference type="EMBL" id="HBUE01276001">
    <property type="protein sequence ID" value="CAG6566408.1"/>
    <property type="molecule type" value="Transcribed_RNA"/>
</dbReference>